<dbReference type="InterPro" id="IPR036390">
    <property type="entry name" value="WH_DNA-bd_sf"/>
</dbReference>
<evidence type="ECO:0000256" key="2">
    <source>
        <dbReference type="ARBA" id="ARBA00023015"/>
    </source>
</evidence>
<dbReference type="GO" id="GO:0002376">
    <property type="term" value="P:immune system process"/>
    <property type="evidence" value="ECO:0000318"/>
    <property type="project" value="GO_Central"/>
</dbReference>
<evidence type="ECO:0000256" key="6">
    <source>
        <dbReference type="SAM" id="MobiDB-lite"/>
    </source>
</evidence>
<dbReference type="GO" id="GO:0000981">
    <property type="term" value="F:DNA-binding transcription factor activity, RNA polymerase II-specific"/>
    <property type="evidence" value="ECO:0000318"/>
    <property type="project" value="GO_Central"/>
</dbReference>
<dbReference type="CDD" id="cd00103">
    <property type="entry name" value="IRF"/>
    <property type="match status" value="1"/>
</dbReference>
<dbReference type="InterPro" id="IPR017855">
    <property type="entry name" value="SMAD-like_dom_sf"/>
</dbReference>
<dbReference type="GO" id="GO:0006357">
    <property type="term" value="P:regulation of transcription by RNA polymerase II"/>
    <property type="evidence" value="ECO:0000318"/>
    <property type="project" value="GO_Central"/>
</dbReference>
<comment type="subcellular location">
    <subcellularLocation>
        <location evidence="1">Nucleus</location>
    </subcellularLocation>
</comment>
<dbReference type="Gene3D" id="2.60.200.10">
    <property type="match status" value="1"/>
</dbReference>
<dbReference type="GeneTree" id="ENSGT00940000160931"/>
<dbReference type="InterPro" id="IPR019471">
    <property type="entry name" value="Interferon_reg_factor-3"/>
</dbReference>
<reference evidence="8" key="3">
    <citation type="submission" date="2025-09" db="UniProtKB">
        <authorList>
            <consortium name="Ensembl"/>
        </authorList>
    </citation>
    <scope>IDENTIFICATION</scope>
    <source>
        <strain evidence="8">Glennie</strain>
    </source>
</reference>
<feature type="compositionally biased region" description="Acidic residues" evidence="6">
    <location>
        <begin position="129"/>
        <end position="140"/>
    </location>
</feature>
<keyword evidence="9" id="KW-1185">Reference proteome</keyword>
<feature type="compositionally biased region" description="Low complexity" evidence="6">
    <location>
        <begin position="248"/>
        <end position="268"/>
    </location>
</feature>
<dbReference type="PROSITE" id="PS00601">
    <property type="entry name" value="IRF_1"/>
    <property type="match status" value="1"/>
</dbReference>
<dbReference type="GO" id="GO:0000978">
    <property type="term" value="F:RNA polymerase II cis-regulatory region sequence-specific DNA binding"/>
    <property type="evidence" value="ECO:0000318"/>
    <property type="project" value="GO_Central"/>
</dbReference>
<evidence type="ECO:0000313" key="8">
    <source>
        <dbReference type="Ensembl" id="ENSOANP00000050208.1"/>
    </source>
</evidence>
<feature type="domain" description="IRF tryptophan pentad repeat" evidence="7">
    <location>
        <begin position="11"/>
        <end position="117"/>
    </location>
</feature>
<dbReference type="InterPro" id="IPR036388">
    <property type="entry name" value="WH-like_DNA-bd_sf"/>
</dbReference>
<dbReference type="SMART" id="SM01243">
    <property type="entry name" value="IRF-3"/>
    <property type="match status" value="1"/>
</dbReference>
<dbReference type="InterPro" id="IPR001346">
    <property type="entry name" value="Interferon_reg_fact_DNA-bd_dom"/>
</dbReference>
<dbReference type="InParanoid" id="A0A6I8PDF3"/>
<dbReference type="Pfam" id="PF00605">
    <property type="entry name" value="IRF"/>
    <property type="match status" value="1"/>
</dbReference>
<dbReference type="AlphaFoldDB" id="A0A6I8PDF3"/>
<accession>A0A6I8PDF3</accession>
<dbReference type="Ensembl" id="ENSOANT00000054858.1">
    <property type="protein sequence ID" value="ENSOANP00000050208.1"/>
    <property type="gene ID" value="ENSOANG00000044730.1"/>
</dbReference>
<dbReference type="SUPFAM" id="SSF46785">
    <property type="entry name" value="Winged helix' DNA-binding domain"/>
    <property type="match status" value="1"/>
</dbReference>
<sequence>MPLNPERNGQRVLFAEWLVSAVGSGLYQGLCWVDAAHTRFRVPWKHFSRKDISQQDSQIFQAWAVARGRCQGATKAMDWTKLKTNFRCALVSTRQFMLWEDNSHHPLDPHKVFALRHPQPGAPDLHVNEDEEEEQEEEEGSGINPESIPDCAPSIQLEDILQILSLDEQSCGAAANPEGFHVSSDYAPGYGAQVASPDLLQLALEQSQLTQVGYCPAGVWGQGDGPRHPGAPLVEPGAGGPWGPPGPEGESSSLWTAPATPARTGAAPYEAPEYPRSAPAEDSGTWAVLPRRQPPLADPAPLTCGPGEGPVNPGGWGRGGLVGSRGPLTVSPLPPPDLGARELEVTILYKGQPVHWATVVQGHCVLTYWQGPAGGHPCDPQLVPFPSPSELPDLKQVRYTLRLLDHVGPGLRVQLRDRKLLATRWGKCKVYWELAGRLTPPGPHPDPQPEPRLLPRGAETPIFDFNDFLGELKDFHEGRRSSSPDYTIYLAFGQTLSTARPKEKNLILVKLVPRVCALYVEKVQRAGASSLSSASLSLHLSASLDGLLDIESLLMELDPQG</sequence>
<dbReference type="Bgee" id="ENSOANG00000044730">
    <property type="expression patterns" value="Expressed in liver and 6 other cell types or tissues"/>
</dbReference>
<dbReference type="Gene3D" id="1.10.10.10">
    <property type="entry name" value="Winged helix-like DNA-binding domain superfamily/Winged helix DNA-binding domain"/>
    <property type="match status" value="1"/>
</dbReference>
<dbReference type="InterPro" id="IPR019817">
    <property type="entry name" value="Interferon_reg_fac_CS"/>
</dbReference>
<dbReference type="Proteomes" id="UP000002279">
    <property type="component" value="Chromosome 3"/>
</dbReference>
<dbReference type="OMA" id="HEIAQME"/>
<keyword evidence="3" id="KW-0238">DNA-binding</keyword>
<protein>
    <submittedName>
        <fullName evidence="8">Interferon regulatory factor 7</fullName>
    </submittedName>
</protein>
<feature type="region of interest" description="Disordered" evidence="6">
    <location>
        <begin position="223"/>
        <end position="282"/>
    </location>
</feature>
<dbReference type="GO" id="GO:0005634">
    <property type="term" value="C:nucleus"/>
    <property type="evidence" value="ECO:0000318"/>
    <property type="project" value="GO_Central"/>
</dbReference>
<keyword evidence="4" id="KW-0804">Transcription</keyword>
<evidence type="ECO:0000256" key="1">
    <source>
        <dbReference type="ARBA" id="ARBA00004123"/>
    </source>
</evidence>
<dbReference type="FunCoup" id="A0A6I8PDF3">
    <property type="interactions" value="1380"/>
</dbReference>
<dbReference type="SUPFAM" id="SSF49879">
    <property type="entry name" value="SMAD/FHA domain"/>
    <property type="match status" value="1"/>
</dbReference>
<dbReference type="PRINTS" id="PR00267">
    <property type="entry name" value="INTFRNREGFCT"/>
</dbReference>
<dbReference type="SMART" id="SM00348">
    <property type="entry name" value="IRF"/>
    <property type="match status" value="1"/>
</dbReference>
<organism evidence="8 9">
    <name type="scientific">Ornithorhynchus anatinus</name>
    <name type="common">Duckbill platypus</name>
    <dbReference type="NCBI Taxonomy" id="9258"/>
    <lineage>
        <taxon>Eukaryota</taxon>
        <taxon>Metazoa</taxon>
        <taxon>Chordata</taxon>
        <taxon>Craniata</taxon>
        <taxon>Vertebrata</taxon>
        <taxon>Euteleostomi</taxon>
        <taxon>Mammalia</taxon>
        <taxon>Monotremata</taxon>
        <taxon>Ornithorhynchidae</taxon>
        <taxon>Ornithorhynchus</taxon>
    </lineage>
</organism>
<reference evidence="8" key="2">
    <citation type="submission" date="2025-08" db="UniProtKB">
        <authorList>
            <consortium name="Ensembl"/>
        </authorList>
    </citation>
    <scope>IDENTIFICATION</scope>
    <source>
        <strain evidence="8">Glennie</strain>
    </source>
</reference>
<name>A0A6I8PDF3_ORNAN</name>
<evidence type="ECO:0000313" key="9">
    <source>
        <dbReference type="Proteomes" id="UP000002279"/>
    </source>
</evidence>
<dbReference type="GO" id="GO:0045893">
    <property type="term" value="P:positive regulation of DNA-templated transcription"/>
    <property type="evidence" value="ECO:0007669"/>
    <property type="project" value="UniProtKB-ARBA"/>
</dbReference>
<evidence type="ECO:0000256" key="3">
    <source>
        <dbReference type="ARBA" id="ARBA00023125"/>
    </source>
</evidence>
<dbReference type="PANTHER" id="PTHR11949:SF2">
    <property type="entry name" value="INTERFERON REGULATORY FACTOR 7"/>
    <property type="match status" value="1"/>
</dbReference>
<keyword evidence="2" id="KW-0805">Transcription regulation</keyword>
<keyword evidence="5" id="KW-0539">Nucleus</keyword>
<evidence type="ECO:0000256" key="4">
    <source>
        <dbReference type="ARBA" id="ARBA00023163"/>
    </source>
</evidence>
<dbReference type="InterPro" id="IPR008984">
    <property type="entry name" value="SMAD_FHA_dom_sf"/>
</dbReference>
<reference evidence="8 9" key="1">
    <citation type="journal article" date="2008" name="Nature">
        <title>Genome analysis of the platypus reveals unique signatures of evolution.</title>
        <authorList>
            <person name="Warren W.C."/>
            <person name="Hillier L.W."/>
            <person name="Marshall Graves J.A."/>
            <person name="Birney E."/>
            <person name="Ponting C.P."/>
            <person name="Grutzner F."/>
            <person name="Belov K."/>
            <person name="Miller W."/>
            <person name="Clarke L."/>
            <person name="Chinwalla A.T."/>
            <person name="Yang S.P."/>
            <person name="Heger A."/>
            <person name="Locke D.P."/>
            <person name="Miethke P."/>
            <person name="Waters P.D."/>
            <person name="Veyrunes F."/>
            <person name="Fulton L."/>
            <person name="Fulton B."/>
            <person name="Graves T."/>
            <person name="Wallis J."/>
            <person name="Puente X.S."/>
            <person name="Lopez-Otin C."/>
            <person name="Ordonez G.R."/>
            <person name="Eichler E.E."/>
            <person name="Chen L."/>
            <person name="Cheng Z."/>
            <person name="Deakin J.E."/>
            <person name="Alsop A."/>
            <person name="Thompson K."/>
            <person name="Kirby P."/>
            <person name="Papenfuss A.T."/>
            <person name="Wakefield M.J."/>
            <person name="Olender T."/>
            <person name="Lancet D."/>
            <person name="Huttley G.A."/>
            <person name="Smit A.F."/>
            <person name="Pask A."/>
            <person name="Temple-Smith P."/>
            <person name="Batzer M.A."/>
            <person name="Walker J.A."/>
            <person name="Konkel M.K."/>
            <person name="Harris R.S."/>
            <person name="Whittington C.M."/>
            <person name="Wong E.S."/>
            <person name="Gemmell N.J."/>
            <person name="Buschiazzo E."/>
            <person name="Vargas Jentzsch I.M."/>
            <person name="Merkel A."/>
            <person name="Schmitz J."/>
            <person name="Zemann A."/>
            <person name="Churakov G."/>
            <person name="Kriegs J.O."/>
            <person name="Brosius J."/>
            <person name="Murchison E.P."/>
            <person name="Sachidanandam R."/>
            <person name="Smith C."/>
            <person name="Hannon G.J."/>
            <person name="Tsend-Ayush E."/>
            <person name="McMillan D."/>
            <person name="Attenborough R."/>
            <person name="Rens W."/>
            <person name="Ferguson-Smith M."/>
            <person name="Lefevre C.M."/>
            <person name="Sharp J.A."/>
            <person name="Nicholas K.R."/>
            <person name="Ray D.A."/>
            <person name="Kube M."/>
            <person name="Reinhardt R."/>
            <person name="Pringle T.H."/>
            <person name="Taylor J."/>
            <person name="Jones R.C."/>
            <person name="Nixon B."/>
            <person name="Dacheux J.L."/>
            <person name="Niwa H."/>
            <person name="Sekita Y."/>
            <person name="Huang X."/>
            <person name="Stark A."/>
            <person name="Kheradpour P."/>
            <person name="Kellis M."/>
            <person name="Flicek P."/>
            <person name="Chen Y."/>
            <person name="Webber C."/>
            <person name="Hardison R."/>
            <person name="Nelson J."/>
            <person name="Hallsworth-Pepin K."/>
            <person name="Delehaunty K."/>
            <person name="Markovic C."/>
            <person name="Minx P."/>
            <person name="Feng Y."/>
            <person name="Kremitzki C."/>
            <person name="Mitreva M."/>
            <person name="Glasscock J."/>
            <person name="Wylie T."/>
            <person name="Wohldmann P."/>
            <person name="Thiru P."/>
            <person name="Nhan M.N."/>
            <person name="Pohl C.S."/>
            <person name="Smith S.M."/>
            <person name="Hou S."/>
            <person name="Nefedov M."/>
            <person name="de Jong P.J."/>
            <person name="Renfree M.B."/>
            <person name="Mardis E.R."/>
            <person name="Wilson R.K."/>
        </authorList>
    </citation>
    <scope>NUCLEOTIDE SEQUENCE [LARGE SCALE GENOMIC DNA]</scope>
    <source>
        <strain evidence="8 9">Glennie</strain>
    </source>
</reference>
<dbReference type="PROSITE" id="PS51507">
    <property type="entry name" value="IRF_2"/>
    <property type="match status" value="1"/>
</dbReference>
<dbReference type="Pfam" id="PF10401">
    <property type="entry name" value="IRF-3"/>
    <property type="match status" value="1"/>
</dbReference>
<proteinExistence type="predicted"/>
<evidence type="ECO:0000259" key="7">
    <source>
        <dbReference type="PROSITE" id="PS51507"/>
    </source>
</evidence>
<evidence type="ECO:0000256" key="5">
    <source>
        <dbReference type="ARBA" id="ARBA00023242"/>
    </source>
</evidence>
<feature type="region of interest" description="Disordered" evidence="6">
    <location>
        <begin position="118"/>
        <end position="151"/>
    </location>
</feature>
<dbReference type="PANTHER" id="PTHR11949">
    <property type="entry name" value="INTERFERON REGULATORY FACTOR"/>
    <property type="match status" value="1"/>
</dbReference>